<sequence length="93" mass="10812">MVICVGGQIWWSQAIRGLLVDYPAWIAKRRRLEETRFEMRKLLAVCEPAWFEGLVWTDFGLSKPEGSAMSFWVSVNAGQCWCQNWSFRSECFG</sequence>
<keyword evidence="1" id="KW-0675">Receptor</keyword>
<dbReference type="EMBL" id="KQ986782">
    <property type="protein sequence ID" value="KZV58380.1"/>
    <property type="molecule type" value="Genomic_DNA"/>
</dbReference>
<organism evidence="1 2">
    <name type="scientific">Dorcoceras hygrometricum</name>
    <dbReference type="NCBI Taxonomy" id="472368"/>
    <lineage>
        <taxon>Eukaryota</taxon>
        <taxon>Viridiplantae</taxon>
        <taxon>Streptophyta</taxon>
        <taxon>Embryophyta</taxon>
        <taxon>Tracheophyta</taxon>
        <taxon>Spermatophyta</taxon>
        <taxon>Magnoliopsida</taxon>
        <taxon>eudicotyledons</taxon>
        <taxon>Gunneridae</taxon>
        <taxon>Pentapetalae</taxon>
        <taxon>asterids</taxon>
        <taxon>lamiids</taxon>
        <taxon>Lamiales</taxon>
        <taxon>Gesneriaceae</taxon>
        <taxon>Didymocarpoideae</taxon>
        <taxon>Trichosporeae</taxon>
        <taxon>Loxocarpinae</taxon>
        <taxon>Dorcoceras</taxon>
    </lineage>
</organism>
<keyword evidence="2" id="KW-1185">Reference proteome</keyword>
<gene>
    <name evidence="1" type="ORF">F511_15503</name>
</gene>
<dbReference type="AlphaFoldDB" id="A0A2Z7DFK4"/>
<evidence type="ECO:0000313" key="2">
    <source>
        <dbReference type="Proteomes" id="UP000250235"/>
    </source>
</evidence>
<dbReference type="GO" id="GO:0016301">
    <property type="term" value="F:kinase activity"/>
    <property type="evidence" value="ECO:0007669"/>
    <property type="project" value="UniProtKB-KW"/>
</dbReference>
<reference evidence="1 2" key="1">
    <citation type="journal article" date="2015" name="Proc. Natl. Acad. Sci. U.S.A.">
        <title>The resurrection genome of Boea hygrometrica: A blueprint for survival of dehydration.</title>
        <authorList>
            <person name="Xiao L."/>
            <person name="Yang G."/>
            <person name="Zhang L."/>
            <person name="Yang X."/>
            <person name="Zhao S."/>
            <person name="Ji Z."/>
            <person name="Zhou Q."/>
            <person name="Hu M."/>
            <person name="Wang Y."/>
            <person name="Chen M."/>
            <person name="Xu Y."/>
            <person name="Jin H."/>
            <person name="Xiao X."/>
            <person name="Hu G."/>
            <person name="Bao F."/>
            <person name="Hu Y."/>
            <person name="Wan P."/>
            <person name="Li L."/>
            <person name="Deng X."/>
            <person name="Kuang T."/>
            <person name="Xiang C."/>
            <person name="Zhu J.K."/>
            <person name="Oliver M.J."/>
            <person name="He Y."/>
        </authorList>
    </citation>
    <scope>NUCLEOTIDE SEQUENCE [LARGE SCALE GENOMIC DNA]</scope>
    <source>
        <strain evidence="2">cv. XS01</strain>
    </source>
</reference>
<keyword evidence="1" id="KW-0418">Kinase</keyword>
<proteinExistence type="predicted"/>
<accession>A0A2Z7DFK4</accession>
<name>A0A2Z7DFK4_9LAMI</name>
<evidence type="ECO:0000313" key="1">
    <source>
        <dbReference type="EMBL" id="KZV58380.1"/>
    </source>
</evidence>
<dbReference type="Proteomes" id="UP000250235">
    <property type="component" value="Unassembled WGS sequence"/>
</dbReference>
<protein>
    <submittedName>
        <fullName evidence="1">Putative leucine-rich repeat receptor-like protein kinase</fullName>
    </submittedName>
</protein>
<keyword evidence="1" id="KW-0808">Transferase</keyword>